<feature type="compositionally biased region" description="Basic and acidic residues" evidence="13">
    <location>
        <begin position="38"/>
        <end position="56"/>
    </location>
</feature>
<dbReference type="AlphaFoldDB" id="A0A803U0I1"/>
<reference evidence="16" key="1">
    <citation type="submission" date="2009-12" db="EMBL/GenBank/DDBJ databases">
        <title>The Genome Sequence of Anolis carolinensis (Green Anole Lizard).</title>
        <authorList>
            <consortium name="The Genome Sequencing Platform"/>
            <person name="Di Palma F."/>
            <person name="Alfoldi J."/>
            <person name="Heiman D."/>
            <person name="Young S."/>
            <person name="Grabherr M."/>
            <person name="Johnson J."/>
            <person name="Lander E.S."/>
            <person name="Lindblad-Toh K."/>
        </authorList>
    </citation>
    <scope>NUCLEOTIDE SEQUENCE [LARGE SCALE GENOMIC DNA]</scope>
    <source>
        <strain evidence="16">JBL SC #1</strain>
    </source>
</reference>
<feature type="compositionally biased region" description="Basic and acidic residues" evidence="13">
    <location>
        <begin position="167"/>
        <end position="176"/>
    </location>
</feature>
<sequence>MPGRGLPTGVVLPEAGDLLRVELEAPGRAGGGGPAAQHLDEERGGGHGEGHSDGARPRQAPHPGRGGRHASSASEGPLGRRQSSSKGQPITAAGPFPLSARDRKQPMAAPFACHFPSSLAFVCVTQLYRPMVVGGSYIHPADVVESARLIGGGLTVPRHLPPSTNRGWDRSRERPGRRSKRSKMASEAKFHPSEHQHLRYNPLRDDWVLVSAHRMRRPWQGQVEEPTQDDVPRHDPANPLCPGAQRANGKVNPDYESTFVFDNDFPALQPDAPEPDADGHPLLRAASARGVCKVMCFHPWSDLTLPLMSLAEIRNVVDKWTEIAVELGASYSWVQIFENKGAMMGCSNPHPHCQIWASNFLPNEATLEDRTQKQYLAKHGVPMLLDYAQLEAERKVMSAGVQKERGLESQCSHSLFCWGLLQERIVVENTDWLVVVPYWATWPFQTLLLPRRHISRLQDLQESERDSLASIMKRLLSKYDNLFQISFPYSMGWHGAPTGSYLDADCSHWQLHAHYYPPLLRSASVRKFMVGYEMLAQAQRDLTPEQAAERLRNVPEEHYRLKEKDAS</sequence>
<evidence type="ECO:0000256" key="4">
    <source>
        <dbReference type="ARBA" id="ARBA00010951"/>
    </source>
</evidence>
<comment type="cofactor">
    <cofactor evidence="2">
        <name>Zn(2+)</name>
        <dbReference type="ChEBI" id="CHEBI:29105"/>
    </cofactor>
</comment>
<keyword evidence="6 12" id="KW-0548">Nucleotidyltransferase</keyword>
<dbReference type="InterPro" id="IPR005849">
    <property type="entry name" value="GalP_Utransf_N"/>
</dbReference>
<reference evidence="16" key="3">
    <citation type="submission" date="2025-09" db="UniProtKB">
        <authorList>
            <consortium name="Ensembl"/>
        </authorList>
    </citation>
    <scope>IDENTIFICATION</scope>
</reference>
<dbReference type="PANTHER" id="PTHR11943">
    <property type="entry name" value="GALACTOSE-1-PHOSPHATE URIDYLYLTRANSFERASE"/>
    <property type="match status" value="1"/>
</dbReference>
<evidence type="ECO:0000313" key="16">
    <source>
        <dbReference type="Ensembl" id="ENSACAP00000040971.1"/>
    </source>
</evidence>
<dbReference type="SUPFAM" id="SSF54197">
    <property type="entry name" value="HIT-like"/>
    <property type="match status" value="2"/>
</dbReference>
<name>A0A803U0I1_ANOCA</name>
<dbReference type="EC" id="2.7.7.12" evidence="12"/>
<keyword evidence="17" id="KW-1185">Reference proteome</keyword>
<keyword evidence="8" id="KW-0862">Zinc</keyword>
<protein>
    <recommendedName>
        <fullName evidence="12">Galactose-1-phosphate uridylyltransferase</fullName>
        <ecNumber evidence="12">2.7.7.12</ecNumber>
    </recommendedName>
</protein>
<evidence type="ECO:0000256" key="13">
    <source>
        <dbReference type="SAM" id="MobiDB-lite"/>
    </source>
</evidence>
<comment type="similarity">
    <text evidence="4 12">Belongs to the galactose-1-phosphate uridylyltransferase type 1 family.</text>
</comment>
<evidence type="ECO:0000256" key="9">
    <source>
        <dbReference type="ARBA" id="ARBA00023144"/>
    </source>
</evidence>
<comment type="function">
    <text evidence="11">Plays an important role in galactose metabolism.</text>
</comment>
<dbReference type="PROSITE" id="PS00117">
    <property type="entry name" value="GAL_P_UDP_TRANSF_I"/>
    <property type="match status" value="1"/>
</dbReference>
<feature type="domain" description="Galactose-1-phosphate uridyl transferase C-terminal" evidence="15">
    <location>
        <begin position="368"/>
        <end position="562"/>
    </location>
</feature>
<dbReference type="GO" id="GO:0005737">
    <property type="term" value="C:cytoplasm"/>
    <property type="evidence" value="ECO:0000318"/>
    <property type="project" value="GO_Central"/>
</dbReference>
<keyword evidence="10 12" id="KW-0119">Carbohydrate metabolism</keyword>
<evidence type="ECO:0000256" key="8">
    <source>
        <dbReference type="ARBA" id="ARBA00022833"/>
    </source>
</evidence>
<evidence type="ECO:0000256" key="1">
    <source>
        <dbReference type="ARBA" id="ARBA00001107"/>
    </source>
</evidence>
<proteinExistence type="inferred from homology"/>
<dbReference type="Bgee" id="ENSACAG00000006105">
    <property type="expression patterns" value="Expressed in kidney and 10 other cell types or tissues"/>
</dbReference>
<dbReference type="FunFam" id="3.30.428.10:FF:000002">
    <property type="entry name" value="Galactose-1-phosphate uridylyltransferase"/>
    <property type="match status" value="1"/>
</dbReference>
<evidence type="ECO:0000259" key="15">
    <source>
        <dbReference type="Pfam" id="PF02744"/>
    </source>
</evidence>
<evidence type="ECO:0000256" key="7">
    <source>
        <dbReference type="ARBA" id="ARBA00022723"/>
    </source>
</evidence>
<dbReference type="CDD" id="cd00608">
    <property type="entry name" value="GalT"/>
    <property type="match status" value="1"/>
</dbReference>
<dbReference type="InterPro" id="IPR005850">
    <property type="entry name" value="GalP_Utransf_C"/>
</dbReference>
<evidence type="ECO:0000259" key="14">
    <source>
        <dbReference type="Pfam" id="PF01087"/>
    </source>
</evidence>
<dbReference type="Pfam" id="PF02744">
    <property type="entry name" value="GalP_UDP_tr_C"/>
    <property type="match status" value="1"/>
</dbReference>
<evidence type="ECO:0000256" key="12">
    <source>
        <dbReference type="RuleBase" id="RU000506"/>
    </source>
</evidence>
<reference evidence="16" key="2">
    <citation type="submission" date="2025-08" db="UniProtKB">
        <authorList>
            <consortium name="Ensembl"/>
        </authorList>
    </citation>
    <scope>IDENTIFICATION</scope>
</reference>
<dbReference type="GeneTree" id="ENSGT00390000016188"/>
<dbReference type="InParanoid" id="A0A803U0I1"/>
<gene>
    <name evidence="16" type="primary">galt</name>
</gene>
<dbReference type="GO" id="GO:0033499">
    <property type="term" value="P:galactose catabolic process via UDP-galactose, Leloir pathway"/>
    <property type="evidence" value="ECO:0000318"/>
    <property type="project" value="GO_Central"/>
</dbReference>
<dbReference type="Gene3D" id="3.30.428.10">
    <property type="entry name" value="HIT-like"/>
    <property type="match status" value="2"/>
</dbReference>
<dbReference type="GO" id="GO:0008270">
    <property type="term" value="F:zinc ion binding"/>
    <property type="evidence" value="ECO:0007669"/>
    <property type="project" value="InterPro"/>
</dbReference>
<keyword evidence="5 12" id="KW-0808">Transferase</keyword>
<accession>A0A803U0I1</accession>
<feature type="compositionally biased region" description="Basic and acidic residues" evidence="13">
    <location>
        <begin position="184"/>
        <end position="194"/>
    </location>
</feature>
<dbReference type="PANTHER" id="PTHR11943:SF1">
    <property type="entry name" value="GALACTOSE-1-PHOSPHATE URIDYLYLTRANSFERASE"/>
    <property type="match status" value="1"/>
</dbReference>
<keyword evidence="7 12" id="KW-0479">Metal-binding</keyword>
<feature type="domain" description="Galactose-1-phosphate uridyl transferase N-terminal" evidence="14">
    <location>
        <begin position="190"/>
        <end position="362"/>
    </location>
</feature>
<comment type="catalytic activity">
    <reaction evidence="1 12">
        <text>alpha-D-galactose 1-phosphate + UDP-alpha-D-glucose = alpha-D-glucose 1-phosphate + UDP-alpha-D-galactose</text>
        <dbReference type="Rhea" id="RHEA:13989"/>
        <dbReference type="ChEBI" id="CHEBI:58336"/>
        <dbReference type="ChEBI" id="CHEBI:58601"/>
        <dbReference type="ChEBI" id="CHEBI:58885"/>
        <dbReference type="ChEBI" id="CHEBI:66914"/>
        <dbReference type="EC" id="2.7.7.12"/>
    </reaction>
</comment>
<organism evidence="16 17">
    <name type="scientific">Anolis carolinensis</name>
    <name type="common">Green anole</name>
    <name type="synonym">American chameleon</name>
    <dbReference type="NCBI Taxonomy" id="28377"/>
    <lineage>
        <taxon>Eukaryota</taxon>
        <taxon>Metazoa</taxon>
        <taxon>Chordata</taxon>
        <taxon>Craniata</taxon>
        <taxon>Vertebrata</taxon>
        <taxon>Euteleostomi</taxon>
        <taxon>Lepidosauria</taxon>
        <taxon>Squamata</taxon>
        <taxon>Bifurcata</taxon>
        <taxon>Unidentata</taxon>
        <taxon>Episquamata</taxon>
        <taxon>Toxicofera</taxon>
        <taxon>Iguania</taxon>
        <taxon>Dactyloidae</taxon>
        <taxon>Anolis</taxon>
    </lineage>
</organism>
<dbReference type="NCBIfam" id="TIGR00209">
    <property type="entry name" value="galT_1"/>
    <property type="match status" value="2"/>
</dbReference>
<dbReference type="GO" id="GO:0008108">
    <property type="term" value="F:UDP-glucose:hexose-1-phosphate uridylyltransferase activity"/>
    <property type="evidence" value="ECO:0000318"/>
    <property type="project" value="GO_Central"/>
</dbReference>
<evidence type="ECO:0000256" key="5">
    <source>
        <dbReference type="ARBA" id="ARBA00022679"/>
    </source>
</evidence>
<dbReference type="Proteomes" id="UP000001646">
    <property type="component" value="Unplaced"/>
</dbReference>
<dbReference type="InterPro" id="IPR001937">
    <property type="entry name" value="GalP_UDPtransf1"/>
</dbReference>
<evidence type="ECO:0000256" key="2">
    <source>
        <dbReference type="ARBA" id="ARBA00001947"/>
    </source>
</evidence>
<dbReference type="Pfam" id="PF01087">
    <property type="entry name" value="GalP_UDP_transf"/>
    <property type="match status" value="1"/>
</dbReference>
<dbReference type="FunFam" id="3.30.428.10:FF:000001">
    <property type="entry name" value="Galactose-1-phosphate uridylyltransferase"/>
    <property type="match status" value="1"/>
</dbReference>
<feature type="region of interest" description="Disordered" evidence="13">
    <location>
        <begin position="22"/>
        <end position="101"/>
    </location>
</feature>
<evidence type="ECO:0000256" key="10">
    <source>
        <dbReference type="ARBA" id="ARBA00023277"/>
    </source>
</evidence>
<evidence type="ECO:0000313" key="17">
    <source>
        <dbReference type="Proteomes" id="UP000001646"/>
    </source>
</evidence>
<dbReference type="Ensembl" id="ENSACAT00000057044.1">
    <property type="protein sequence ID" value="ENSACAP00000040971.1"/>
    <property type="gene ID" value="ENSACAG00000006105.4"/>
</dbReference>
<dbReference type="NCBIfam" id="NF008724">
    <property type="entry name" value="PRK11720.1"/>
    <property type="match status" value="1"/>
</dbReference>
<feature type="region of interest" description="Disordered" evidence="13">
    <location>
        <begin position="153"/>
        <end position="194"/>
    </location>
</feature>
<dbReference type="UniPathway" id="UPA00214"/>
<comment type="pathway">
    <text evidence="3 12">Carbohydrate metabolism; galactose metabolism.</text>
</comment>
<dbReference type="InterPro" id="IPR036265">
    <property type="entry name" value="HIT-like_sf"/>
</dbReference>
<evidence type="ECO:0000256" key="11">
    <source>
        <dbReference type="ARBA" id="ARBA00056769"/>
    </source>
</evidence>
<dbReference type="InterPro" id="IPR019779">
    <property type="entry name" value="GalP_UDPtransf1_His-AS"/>
</dbReference>
<evidence type="ECO:0000256" key="3">
    <source>
        <dbReference type="ARBA" id="ARBA00004947"/>
    </source>
</evidence>
<evidence type="ECO:0000256" key="6">
    <source>
        <dbReference type="ARBA" id="ARBA00022695"/>
    </source>
</evidence>
<keyword evidence="9 12" id="KW-0299">Galactose metabolism</keyword>